<dbReference type="PROSITE" id="PS51391">
    <property type="entry name" value="CID"/>
    <property type="match status" value="1"/>
</dbReference>
<dbReference type="InterPro" id="IPR006569">
    <property type="entry name" value="CID_dom"/>
</dbReference>
<feature type="compositionally biased region" description="Basic and acidic residues" evidence="1">
    <location>
        <begin position="328"/>
        <end position="343"/>
    </location>
</feature>
<sequence length="394" mass="45298">MDKNHRTYDTASSVLNPYQQRPPPPSVDDQQALQYCLYQVQKLHGGSPKMARELELVLPSIMNDCVVSNIEAGKNWIFKNCQRPDQCQAVLDYINALAKMSPHFSHRLHLLYLINDVLHHAVARQMIWMKNALLSRLSTLLSLGYLCRTDRSVPDQQAKITKLINIWEEKQFFDSATVHKLRQEINNELPNPAYGQPHSEPTSLTNMAAPQGERTSSKPYYELPAGLMTVALKVDQPPYTPIDPLAVRERPSQHRQSPSKEMLNAVDTFYAGLNIKHLKPLSATVGNDATVTVGWESGYLDKFYKKFQATLQQRMKMTPSQPSQHYHHQLETRRDHGNHDHDYHRRRKSSMSRGRSPTHRDRSPRRRESSTERRKSRYGGWLEGVDGAMAKKKK</sequence>
<dbReference type="OrthoDB" id="21470at2759"/>
<dbReference type="PANTHER" id="PTHR12323:SF0">
    <property type="entry name" value="CALCIUM HOMEOSTASIS ENDOPLASMIC RETICULUM PROTEIN"/>
    <property type="match status" value="1"/>
</dbReference>
<dbReference type="InterPro" id="IPR008942">
    <property type="entry name" value="ENTH_VHS"/>
</dbReference>
<dbReference type="PANTHER" id="PTHR12323">
    <property type="entry name" value="SR-RELATED CTD ASSOCIATED FACTOR 6"/>
    <property type="match status" value="1"/>
</dbReference>
<evidence type="ECO:0000313" key="4">
    <source>
        <dbReference type="Proteomes" id="UP000193560"/>
    </source>
</evidence>
<dbReference type="STRING" id="90262.A0A1X2IN88"/>
<feature type="compositionally biased region" description="Polar residues" evidence="1">
    <location>
        <begin position="199"/>
        <end position="216"/>
    </location>
</feature>
<proteinExistence type="predicted"/>
<feature type="region of interest" description="Disordered" evidence="1">
    <location>
        <begin position="1"/>
        <end position="29"/>
    </location>
</feature>
<dbReference type="Pfam" id="PF04818">
    <property type="entry name" value="CID"/>
    <property type="match status" value="1"/>
</dbReference>
<gene>
    <name evidence="3" type="ORF">BCR42DRAFT_409864</name>
</gene>
<protein>
    <recommendedName>
        <fullName evidence="2">CID domain-containing protein</fullName>
    </recommendedName>
</protein>
<dbReference type="InterPro" id="IPR056721">
    <property type="entry name" value="DUF7819"/>
</dbReference>
<feature type="compositionally biased region" description="Polar residues" evidence="1">
    <location>
        <begin position="314"/>
        <end position="324"/>
    </location>
</feature>
<dbReference type="AlphaFoldDB" id="A0A1X2IN88"/>
<keyword evidence="4" id="KW-1185">Reference proteome</keyword>
<feature type="region of interest" description="Disordered" evidence="1">
    <location>
        <begin position="191"/>
        <end position="216"/>
    </location>
</feature>
<dbReference type="GO" id="GO:0048471">
    <property type="term" value="C:perinuclear region of cytoplasm"/>
    <property type="evidence" value="ECO:0007669"/>
    <property type="project" value="TreeGrafter"/>
</dbReference>
<accession>A0A1X2IN88</accession>
<reference evidence="3 4" key="1">
    <citation type="submission" date="2016-07" db="EMBL/GenBank/DDBJ databases">
        <title>Pervasive Adenine N6-methylation of Active Genes in Fungi.</title>
        <authorList>
            <consortium name="DOE Joint Genome Institute"/>
            <person name="Mondo S.J."/>
            <person name="Dannebaum R.O."/>
            <person name="Kuo R.C."/>
            <person name="Labutti K."/>
            <person name="Haridas S."/>
            <person name="Kuo A."/>
            <person name="Salamov A."/>
            <person name="Ahrendt S.R."/>
            <person name="Lipzen A."/>
            <person name="Sullivan W."/>
            <person name="Andreopoulos W.B."/>
            <person name="Clum A."/>
            <person name="Lindquist E."/>
            <person name="Daum C."/>
            <person name="Ramamoorthy G.K."/>
            <person name="Gryganskyi A."/>
            <person name="Culley D."/>
            <person name="Magnuson J.K."/>
            <person name="James T.Y."/>
            <person name="O'Malley M.A."/>
            <person name="Stajich J.E."/>
            <person name="Spatafora J.W."/>
            <person name="Visel A."/>
            <person name="Grigoriev I.V."/>
        </authorList>
    </citation>
    <scope>NUCLEOTIDE SEQUENCE [LARGE SCALE GENOMIC DNA]</scope>
    <source>
        <strain evidence="3 4">NRRL 1336</strain>
    </source>
</reference>
<dbReference type="Gene3D" id="1.25.40.90">
    <property type="match status" value="1"/>
</dbReference>
<dbReference type="GO" id="GO:0006874">
    <property type="term" value="P:intracellular calcium ion homeostasis"/>
    <property type="evidence" value="ECO:0007669"/>
    <property type="project" value="TreeGrafter"/>
</dbReference>
<dbReference type="Proteomes" id="UP000193560">
    <property type="component" value="Unassembled WGS sequence"/>
</dbReference>
<evidence type="ECO:0000259" key="2">
    <source>
        <dbReference type="PROSITE" id="PS51391"/>
    </source>
</evidence>
<organism evidence="3 4">
    <name type="scientific">Absidia repens</name>
    <dbReference type="NCBI Taxonomy" id="90262"/>
    <lineage>
        <taxon>Eukaryota</taxon>
        <taxon>Fungi</taxon>
        <taxon>Fungi incertae sedis</taxon>
        <taxon>Mucoromycota</taxon>
        <taxon>Mucoromycotina</taxon>
        <taxon>Mucoromycetes</taxon>
        <taxon>Mucorales</taxon>
        <taxon>Cunninghamellaceae</taxon>
        <taxon>Absidia</taxon>
    </lineage>
</organism>
<feature type="domain" description="CID" evidence="2">
    <location>
        <begin position="46"/>
        <end position="189"/>
    </location>
</feature>
<comment type="caution">
    <text evidence="3">The sequence shown here is derived from an EMBL/GenBank/DDBJ whole genome shotgun (WGS) entry which is preliminary data.</text>
</comment>
<name>A0A1X2IN88_9FUNG</name>
<feature type="region of interest" description="Disordered" evidence="1">
    <location>
        <begin position="314"/>
        <end position="394"/>
    </location>
</feature>
<feature type="compositionally biased region" description="Basic and acidic residues" evidence="1">
    <location>
        <begin position="358"/>
        <end position="373"/>
    </location>
</feature>
<dbReference type="EMBL" id="MCGE01000007">
    <property type="protein sequence ID" value="ORZ19486.1"/>
    <property type="molecule type" value="Genomic_DNA"/>
</dbReference>
<evidence type="ECO:0000256" key="1">
    <source>
        <dbReference type="SAM" id="MobiDB-lite"/>
    </source>
</evidence>
<dbReference type="Pfam" id="PF25127">
    <property type="entry name" value="DUF7819"/>
    <property type="match status" value="1"/>
</dbReference>
<feature type="compositionally biased region" description="Polar residues" evidence="1">
    <location>
        <begin position="9"/>
        <end position="19"/>
    </location>
</feature>
<evidence type="ECO:0000313" key="3">
    <source>
        <dbReference type="EMBL" id="ORZ19486.1"/>
    </source>
</evidence>